<dbReference type="SMART" id="SM00091">
    <property type="entry name" value="PAS"/>
    <property type="match status" value="1"/>
</dbReference>
<keyword evidence="3" id="KW-0805">Transcription regulation</keyword>
<dbReference type="CDD" id="cd00009">
    <property type="entry name" value="AAA"/>
    <property type="match status" value="1"/>
</dbReference>
<dbReference type="PRINTS" id="PR01590">
    <property type="entry name" value="HTHFIS"/>
</dbReference>
<dbReference type="SUPFAM" id="SSF55785">
    <property type="entry name" value="PYP-like sensor domain (PAS domain)"/>
    <property type="match status" value="1"/>
</dbReference>
<comment type="caution">
    <text evidence="8">The sequence shown here is derived from an EMBL/GenBank/DDBJ whole genome shotgun (WGS) entry which is preliminary data.</text>
</comment>
<dbReference type="Gene3D" id="3.40.50.300">
    <property type="entry name" value="P-loop containing nucleotide triphosphate hydrolases"/>
    <property type="match status" value="1"/>
</dbReference>
<dbReference type="EMBL" id="JAHBCL010000021">
    <property type="protein sequence ID" value="MBS7527493.1"/>
    <property type="molecule type" value="Genomic_DNA"/>
</dbReference>
<evidence type="ECO:0000256" key="1">
    <source>
        <dbReference type="ARBA" id="ARBA00022741"/>
    </source>
</evidence>
<dbReference type="PANTHER" id="PTHR32071:SF74">
    <property type="entry name" value="TRANSCRIPTIONAL ACTIVATOR ROCR"/>
    <property type="match status" value="1"/>
</dbReference>
<dbReference type="PANTHER" id="PTHR32071">
    <property type="entry name" value="TRANSCRIPTIONAL REGULATORY PROTEIN"/>
    <property type="match status" value="1"/>
</dbReference>
<keyword evidence="5" id="KW-0804">Transcription</keyword>
<dbReference type="InterPro" id="IPR025662">
    <property type="entry name" value="Sigma_54_int_dom_ATP-bd_1"/>
</dbReference>
<reference evidence="8 9" key="1">
    <citation type="submission" date="2021-05" db="EMBL/GenBank/DDBJ databases">
        <title>Fusibacter ferrireducens sp. nov., an anaerobic, sulfur- and Fe-reducing bacterium isolated from the mangrove sediment.</title>
        <authorList>
            <person name="Qiu D."/>
        </authorList>
    </citation>
    <scope>NUCLEOTIDE SEQUENCE [LARGE SCALE GENOMIC DNA]</scope>
    <source>
        <strain evidence="8 9">DSM 12116</strain>
    </source>
</reference>
<dbReference type="PROSITE" id="PS50045">
    <property type="entry name" value="SIGMA54_INTERACT_4"/>
    <property type="match status" value="1"/>
</dbReference>
<name>A0ABS5PR14_9FIRM</name>
<sequence>MDYQAVLKTIASHIDDGIFIVDVQAKVVFYNASLNNQAGLSFEDAIDKPLLELFPALTENSSTLMKVLKTGEPVIDYIQHYYNYRHEEKTILSSTFPVIENGHIIGAVEISKDVKKFRSFNDKINQLREVKGINRDYAFSEVDHMIGNSNAIHDIKSKVRKIAANDAPVIVYGETGVGKELVVQSIHHLSNRRDKPFIVQNCAAIPVTLLESILFGTTVGSFTGSKNTPGLFELADGGTLFLDELNAMDISIQAKLLRAIQDGSIRRIGDDKIRAVDVRIIAAMNITPDYAINNGILRADLYYRLNVLSIHIPPLKERCEDIPVLAAHFLENLNERYADQKKSISKSAYQMLMQYEWPGNIRELKHAIEHVFLMSSNTLLTSDDFIGCLKEPFNAFGHTITSDKPSSHKQPDVLMSSAPLSSQSLKERMKAVEKTIILEALNAEGYAIVKAAERLSIPRQTLHYKMKQHGISVQRHIDNI</sequence>
<dbReference type="Pfam" id="PF00158">
    <property type="entry name" value="Sigma54_activat"/>
    <property type="match status" value="1"/>
</dbReference>
<evidence type="ECO:0000313" key="8">
    <source>
        <dbReference type="EMBL" id="MBS7527493.1"/>
    </source>
</evidence>
<evidence type="ECO:0000256" key="5">
    <source>
        <dbReference type="ARBA" id="ARBA00023163"/>
    </source>
</evidence>
<keyword evidence="4" id="KW-0238">DNA-binding</keyword>
<proteinExistence type="predicted"/>
<evidence type="ECO:0000256" key="2">
    <source>
        <dbReference type="ARBA" id="ARBA00022840"/>
    </source>
</evidence>
<gene>
    <name evidence="8" type="ORF">KHM83_12480</name>
</gene>
<dbReference type="InterPro" id="IPR025943">
    <property type="entry name" value="Sigma_54_int_dom_ATP-bd_2"/>
</dbReference>
<dbReference type="InterPro" id="IPR027417">
    <property type="entry name" value="P-loop_NTPase"/>
</dbReference>
<evidence type="ECO:0000256" key="4">
    <source>
        <dbReference type="ARBA" id="ARBA00023125"/>
    </source>
</evidence>
<dbReference type="InterPro" id="IPR013656">
    <property type="entry name" value="PAS_4"/>
</dbReference>
<dbReference type="Pfam" id="PF25601">
    <property type="entry name" value="AAA_lid_14"/>
    <property type="match status" value="1"/>
</dbReference>
<feature type="domain" description="PAS" evidence="7">
    <location>
        <begin position="3"/>
        <end position="54"/>
    </location>
</feature>
<evidence type="ECO:0000313" key="9">
    <source>
        <dbReference type="Proteomes" id="UP000746471"/>
    </source>
</evidence>
<protein>
    <submittedName>
        <fullName evidence="8">Sigma 54-interacting transcriptional regulator</fullName>
    </submittedName>
</protein>
<dbReference type="InterPro" id="IPR002078">
    <property type="entry name" value="Sigma_54_int"/>
</dbReference>
<dbReference type="Gene3D" id="1.10.8.60">
    <property type="match status" value="1"/>
</dbReference>
<dbReference type="Pfam" id="PF08448">
    <property type="entry name" value="PAS_4"/>
    <property type="match status" value="1"/>
</dbReference>
<keyword evidence="9" id="KW-1185">Reference proteome</keyword>
<dbReference type="CDD" id="cd00130">
    <property type="entry name" value="PAS"/>
    <property type="match status" value="1"/>
</dbReference>
<dbReference type="Gene3D" id="1.10.10.60">
    <property type="entry name" value="Homeodomain-like"/>
    <property type="match status" value="1"/>
</dbReference>
<dbReference type="InterPro" id="IPR025944">
    <property type="entry name" value="Sigma_54_int_dom_CS"/>
</dbReference>
<evidence type="ECO:0000259" key="7">
    <source>
        <dbReference type="PROSITE" id="PS50112"/>
    </source>
</evidence>
<keyword evidence="2" id="KW-0067">ATP-binding</keyword>
<dbReference type="Pfam" id="PF02954">
    <property type="entry name" value="HTH_8"/>
    <property type="match status" value="1"/>
</dbReference>
<dbReference type="PROSITE" id="PS50112">
    <property type="entry name" value="PAS"/>
    <property type="match status" value="1"/>
</dbReference>
<dbReference type="PROSITE" id="PS00675">
    <property type="entry name" value="SIGMA54_INTERACT_1"/>
    <property type="match status" value="1"/>
</dbReference>
<dbReference type="InterPro" id="IPR002197">
    <property type="entry name" value="HTH_Fis"/>
</dbReference>
<dbReference type="SUPFAM" id="SSF52540">
    <property type="entry name" value="P-loop containing nucleoside triphosphate hydrolases"/>
    <property type="match status" value="1"/>
</dbReference>
<dbReference type="SUPFAM" id="SSF46689">
    <property type="entry name" value="Homeodomain-like"/>
    <property type="match status" value="1"/>
</dbReference>
<dbReference type="Gene3D" id="3.30.450.20">
    <property type="entry name" value="PAS domain"/>
    <property type="match status" value="1"/>
</dbReference>
<dbReference type="SMART" id="SM00382">
    <property type="entry name" value="AAA"/>
    <property type="match status" value="1"/>
</dbReference>
<dbReference type="NCBIfam" id="TIGR00229">
    <property type="entry name" value="sensory_box"/>
    <property type="match status" value="1"/>
</dbReference>
<evidence type="ECO:0000259" key="6">
    <source>
        <dbReference type="PROSITE" id="PS50045"/>
    </source>
</evidence>
<organism evidence="8 9">
    <name type="scientific">Fusibacter paucivorans</name>
    <dbReference type="NCBI Taxonomy" id="76009"/>
    <lineage>
        <taxon>Bacteria</taxon>
        <taxon>Bacillati</taxon>
        <taxon>Bacillota</taxon>
        <taxon>Clostridia</taxon>
        <taxon>Eubacteriales</taxon>
        <taxon>Eubacteriales Family XII. Incertae Sedis</taxon>
        <taxon>Fusibacter</taxon>
    </lineage>
</organism>
<dbReference type="InterPro" id="IPR035965">
    <property type="entry name" value="PAS-like_dom_sf"/>
</dbReference>
<dbReference type="PROSITE" id="PS00676">
    <property type="entry name" value="SIGMA54_INTERACT_2"/>
    <property type="match status" value="1"/>
</dbReference>
<dbReference type="RefSeq" id="WP_213237355.1">
    <property type="nucleotide sequence ID" value="NZ_JAHBCL010000021.1"/>
</dbReference>
<accession>A0ABS5PR14</accession>
<evidence type="ECO:0000256" key="3">
    <source>
        <dbReference type="ARBA" id="ARBA00023015"/>
    </source>
</evidence>
<dbReference type="InterPro" id="IPR058031">
    <property type="entry name" value="AAA_lid_NorR"/>
</dbReference>
<dbReference type="InterPro" id="IPR003593">
    <property type="entry name" value="AAA+_ATPase"/>
</dbReference>
<dbReference type="InterPro" id="IPR009057">
    <property type="entry name" value="Homeodomain-like_sf"/>
</dbReference>
<keyword evidence="1" id="KW-0547">Nucleotide-binding</keyword>
<dbReference type="PROSITE" id="PS00688">
    <property type="entry name" value="SIGMA54_INTERACT_3"/>
    <property type="match status" value="1"/>
</dbReference>
<dbReference type="Proteomes" id="UP000746471">
    <property type="component" value="Unassembled WGS sequence"/>
</dbReference>
<feature type="domain" description="Sigma-54 factor interaction" evidence="6">
    <location>
        <begin position="145"/>
        <end position="373"/>
    </location>
</feature>
<dbReference type="InterPro" id="IPR000014">
    <property type="entry name" value="PAS"/>
</dbReference>